<evidence type="ECO:0000313" key="9">
    <source>
        <dbReference type="Proteomes" id="UP000827133"/>
    </source>
</evidence>
<dbReference type="Proteomes" id="UP000827133">
    <property type="component" value="Unassembled WGS sequence"/>
</dbReference>
<evidence type="ECO:0000256" key="6">
    <source>
        <dbReference type="ARBA" id="ARBA00023295"/>
    </source>
</evidence>
<dbReference type="GO" id="GO:0008422">
    <property type="term" value="F:beta-glucosidase activity"/>
    <property type="evidence" value="ECO:0007669"/>
    <property type="project" value="UniProtKB-EC"/>
</dbReference>
<evidence type="ECO:0000256" key="2">
    <source>
        <dbReference type="ARBA" id="ARBA00005336"/>
    </source>
</evidence>
<name>A0A9P8IKZ2_9HYPO</name>
<dbReference type="SUPFAM" id="SSF52279">
    <property type="entry name" value="Beta-D-glucan exohydrolase, C-terminal domain"/>
    <property type="match status" value="1"/>
</dbReference>
<evidence type="ECO:0000259" key="7">
    <source>
        <dbReference type="Pfam" id="PF01915"/>
    </source>
</evidence>
<accession>A0A9P8IKZ2</accession>
<dbReference type="RefSeq" id="XP_044676359.1">
    <property type="nucleotide sequence ID" value="XM_044827805.1"/>
</dbReference>
<reference evidence="8" key="1">
    <citation type="journal article" date="2021" name="Mol. Plant Microbe Interact.">
        <title>Telomere to telomere genome assembly of Fusarium musae F31, causal agent of crown rot disease of banana.</title>
        <authorList>
            <person name="Degradi L."/>
            <person name="Tava V."/>
            <person name="Kunova A."/>
            <person name="Cortesi P."/>
            <person name="Saracchi M."/>
            <person name="Pasquali M."/>
        </authorList>
    </citation>
    <scope>NUCLEOTIDE SEQUENCE</scope>
    <source>
        <strain evidence="8">F31</strain>
    </source>
</reference>
<dbReference type="Pfam" id="PF01915">
    <property type="entry name" value="Glyco_hydro_3_C"/>
    <property type="match status" value="1"/>
</dbReference>
<evidence type="ECO:0000313" key="8">
    <source>
        <dbReference type="EMBL" id="KAG9497359.1"/>
    </source>
</evidence>
<dbReference type="EC" id="3.2.1.21" evidence="3"/>
<keyword evidence="5" id="KW-0119">Carbohydrate metabolism</keyword>
<keyword evidence="6" id="KW-0326">Glycosidase</keyword>
<dbReference type="InterPro" id="IPR036962">
    <property type="entry name" value="Glyco_hydro_3_N_sf"/>
</dbReference>
<comment type="catalytic activity">
    <reaction evidence="1">
        <text>Hydrolysis of terminal, non-reducing beta-D-glucosyl residues with release of beta-D-glucose.</text>
        <dbReference type="EC" id="3.2.1.21"/>
    </reaction>
</comment>
<dbReference type="GeneID" id="68318075"/>
<dbReference type="InterPro" id="IPR050288">
    <property type="entry name" value="Cellulose_deg_GH3"/>
</dbReference>
<proteinExistence type="inferred from homology"/>
<protein>
    <recommendedName>
        <fullName evidence="3">beta-glucosidase</fullName>
        <ecNumber evidence="3">3.2.1.21</ecNumber>
    </recommendedName>
</protein>
<dbReference type="Gene3D" id="3.20.20.300">
    <property type="entry name" value="Glycoside hydrolase, family 3, N-terminal domain"/>
    <property type="match status" value="1"/>
</dbReference>
<dbReference type="Gene3D" id="3.40.50.1700">
    <property type="entry name" value="Glycoside hydrolase family 3 C-terminal domain"/>
    <property type="match status" value="1"/>
</dbReference>
<comment type="caution">
    <text evidence="8">The sequence shown here is derived from an EMBL/GenBank/DDBJ whole genome shotgun (WGS) entry which is preliminary data.</text>
</comment>
<evidence type="ECO:0000256" key="1">
    <source>
        <dbReference type="ARBA" id="ARBA00000448"/>
    </source>
</evidence>
<feature type="domain" description="Glycoside hydrolase family 3 C-terminal" evidence="7">
    <location>
        <begin position="55"/>
        <end position="127"/>
    </location>
</feature>
<comment type="similarity">
    <text evidence="2">Belongs to the glycosyl hydrolase 3 family.</text>
</comment>
<sequence>MANKVTEAQLDDRPRNVLNLINYSKASGVPENSPEKRLNCPEDQALLRRVSSQSIVLLKNENSILPFTKSKTTAVIGPNAKMTRFCGGGSASLLPYYSVSPEQRTTQMLPLIGNYLKTPQGRRGFTWKAFNEPATSIDRRPIEERVLTDSNYFLKDYHNTDLAPVWYAQAEGIFTPDEMVVRTTLASGSKAQTRGETLFGSATIEEKGEKVLTAGQQYRISLEWGCAKTSKLPPFGPVGGKHGNWRMGCFKRIDPVQASEDAVAVSKTVN</sequence>
<evidence type="ECO:0000256" key="3">
    <source>
        <dbReference type="ARBA" id="ARBA00012744"/>
    </source>
</evidence>
<keyword evidence="9" id="KW-1185">Reference proteome</keyword>
<evidence type="ECO:0000256" key="4">
    <source>
        <dbReference type="ARBA" id="ARBA00022801"/>
    </source>
</evidence>
<dbReference type="InterPro" id="IPR002772">
    <property type="entry name" value="Glyco_hydro_3_C"/>
</dbReference>
<dbReference type="AlphaFoldDB" id="A0A9P8IKZ2"/>
<dbReference type="GO" id="GO:0009251">
    <property type="term" value="P:glucan catabolic process"/>
    <property type="evidence" value="ECO:0007669"/>
    <property type="project" value="TreeGrafter"/>
</dbReference>
<dbReference type="KEGG" id="fmu:J7337_010219"/>
<evidence type="ECO:0000256" key="5">
    <source>
        <dbReference type="ARBA" id="ARBA00023277"/>
    </source>
</evidence>
<dbReference type="EMBL" id="JAHBCI010000008">
    <property type="protein sequence ID" value="KAG9497359.1"/>
    <property type="molecule type" value="Genomic_DNA"/>
</dbReference>
<dbReference type="PANTHER" id="PTHR42715:SF27">
    <property type="entry name" value="BETA-GLUCOSIDASE-RELATED"/>
    <property type="match status" value="1"/>
</dbReference>
<gene>
    <name evidence="8" type="ORF">J7337_010219</name>
</gene>
<dbReference type="PANTHER" id="PTHR42715">
    <property type="entry name" value="BETA-GLUCOSIDASE"/>
    <property type="match status" value="1"/>
</dbReference>
<dbReference type="Gene3D" id="2.60.120.260">
    <property type="entry name" value="Galactose-binding domain-like"/>
    <property type="match status" value="1"/>
</dbReference>
<keyword evidence="4" id="KW-0378">Hydrolase</keyword>
<dbReference type="InterPro" id="IPR036881">
    <property type="entry name" value="Glyco_hydro_3_C_sf"/>
</dbReference>
<organism evidence="8 9">
    <name type="scientific">Fusarium musae</name>
    <dbReference type="NCBI Taxonomy" id="1042133"/>
    <lineage>
        <taxon>Eukaryota</taxon>
        <taxon>Fungi</taxon>
        <taxon>Dikarya</taxon>
        <taxon>Ascomycota</taxon>
        <taxon>Pezizomycotina</taxon>
        <taxon>Sordariomycetes</taxon>
        <taxon>Hypocreomycetidae</taxon>
        <taxon>Hypocreales</taxon>
        <taxon>Nectriaceae</taxon>
        <taxon>Fusarium</taxon>
    </lineage>
</organism>